<evidence type="ECO:0000313" key="2">
    <source>
        <dbReference type="EMBL" id="KAK6516529.1"/>
    </source>
</evidence>
<keyword evidence="3" id="KW-1185">Reference proteome</keyword>
<evidence type="ECO:0000256" key="1">
    <source>
        <dbReference type="SAM" id="MobiDB-lite"/>
    </source>
</evidence>
<dbReference type="EMBL" id="JAVHJM010000003">
    <property type="protein sequence ID" value="KAK6516529.1"/>
    <property type="molecule type" value="Genomic_DNA"/>
</dbReference>
<protein>
    <submittedName>
        <fullName evidence="2">Uncharacterized protein</fullName>
    </submittedName>
</protein>
<feature type="region of interest" description="Disordered" evidence="1">
    <location>
        <begin position="33"/>
        <end position="80"/>
    </location>
</feature>
<dbReference type="Proteomes" id="UP001307849">
    <property type="component" value="Unassembled WGS sequence"/>
</dbReference>
<accession>A0AAN8RYR8</accession>
<proteinExistence type="predicted"/>
<gene>
    <name evidence="2" type="ORF">TWF506_006435</name>
</gene>
<evidence type="ECO:0000313" key="3">
    <source>
        <dbReference type="Proteomes" id="UP001307849"/>
    </source>
</evidence>
<comment type="caution">
    <text evidence="2">The sequence shown here is derived from an EMBL/GenBank/DDBJ whole genome shotgun (WGS) entry which is preliminary data.</text>
</comment>
<organism evidence="2 3">
    <name type="scientific">Arthrobotrys conoides</name>
    <dbReference type="NCBI Taxonomy" id="74498"/>
    <lineage>
        <taxon>Eukaryota</taxon>
        <taxon>Fungi</taxon>
        <taxon>Dikarya</taxon>
        <taxon>Ascomycota</taxon>
        <taxon>Pezizomycotina</taxon>
        <taxon>Orbiliomycetes</taxon>
        <taxon>Orbiliales</taxon>
        <taxon>Orbiliaceae</taxon>
        <taxon>Arthrobotrys</taxon>
    </lineage>
</organism>
<sequence>MRSTDYAEDVMYEYVTNERQRMMVNQEMADISIYGSSTDQNRTESERGPSKWSSSGELSRGESEIGAAKEAYQGVRPGSAAKSGGIRLIAVFN</sequence>
<dbReference type="AlphaFoldDB" id="A0AAN8RYR8"/>
<name>A0AAN8RYR8_9PEZI</name>
<reference evidence="2 3" key="1">
    <citation type="submission" date="2019-10" db="EMBL/GenBank/DDBJ databases">
        <authorList>
            <person name="Palmer J.M."/>
        </authorList>
    </citation>
    <scope>NUCLEOTIDE SEQUENCE [LARGE SCALE GENOMIC DNA]</scope>
    <source>
        <strain evidence="2 3">TWF506</strain>
    </source>
</reference>